<evidence type="ECO:0000259" key="2">
    <source>
        <dbReference type="PROSITE" id="PS50975"/>
    </source>
</evidence>
<dbReference type="Gene3D" id="3.30.470.20">
    <property type="entry name" value="ATP-grasp fold, B domain"/>
    <property type="match status" value="1"/>
</dbReference>
<protein>
    <submittedName>
        <fullName evidence="3">Glutathione synthetase (EC)</fullName>
        <ecNumber evidence="3">6.3.2.3</ecNumber>
    </submittedName>
</protein>
<dbReference type="SUPFAM" id="SSF56059">
    <property type="entry name" value="Glutathione synthetase ATP-binding domain-like"/>
    <property type="match status" value="1"/>
</dbReference>
<dbReference type="EC" id="6.3.2.3" evidence="3"/>
<dbReference type="GO" id="GO:0005737">
    <property type="term" value="C:cytoplasm"/>
    <property type="evidence" value="ECO:0007669"/>
    <property type="project" value="TreeGrafter"/>
</dbReference>
<dbReference type="EMBL" id="CACVAQ010000428">
    <property type="protein sequence ID" value="CAA6828410.1"/>
    <property type="molecule type" value="Genomic_DNA"/>
</dbReference>
<evidence type="ECO:0000256" key="1">
    <source>
        <dbReference type="PROSITE-ProRule" id="PRU00409"/>
    </source>
</evidence>
<name>A0A6S6UJ44_9BACT</name>
<reference evidence="3" key="1">
    <citation type="submission" date="2020-01" db="EMBL/GenBank/DDBJ databases">
        <authorList>
            <person name="Meier V. D."/>
            <person name="Meier V D."/>
        </authorList>
    </citation>
    <scope>NUCLEOTIDE SEQUENCE</scope>
    <source>
        <strain evidence="3">HLG_WM_MAG_10</strain>
    </source>
</reference>
<dbReference type="GO" id="GO:0005524">
    <property type="term" value="F:ATP binding"/>
    <property type="evidence" value="ECO:0007669"/>
    <property type="project" value="UniProtKB-UniRule"/>
</dbReference>
<dbReference type="Gene3D" id="3.40.50.20">
    <property type="match status" value="1"/>
</dbReference>
<dbReference type="Gene3D" id="3.30.1490.20">
    <property type="entry name" value="ATP-grasp fold, A domain"/>
    <property type="match status" value="1"/>
</dbReference>
<sequence length="336" mass="36782">MKKYNFLVLTEHTKHSSQNSLYVLIAALVGHEQTNQVYVASRGNAENKPFFEDRTSSTVEATLAKASFAYQADGIQFLEATQTVDIQSVDVVLMRLPRPATDAFLEYLVAIAPKQIFVNDPKGIIKTSTKEFLLNFPSVCPPMTLCHSVVDVFNFAAKYPIVLKPLREYGGKGVVKVVNHTVFAGDEAPKPLKEYLAEIKEELETDGYLAMKFLKNVSEGDKRILVVNGEILASSLRLPAPDSWLCNIAQGGTAVASTVSPEEEQIIQKIAPVLLKEGIVMFGADTLVNDDGKRILSEVNTLSIGGFPQAQAQTGKPIVKMAIDHIIAYVNEKVGQ</sequence>
<evidence type="ECO:0000313" key="3">
    <source>
        <dbReference type="EMBL" id="CAA6828410.1"/>
    </source>
</evidence>
<gene>
    <name evidence="3" type="ORF">HELGO_WM22548</name>
</gene>
<feature type="domain" description="ATP-grasp" evidence="2">
    <location>
        <begin position="130"/>
        <end position="327"/>
    </location>
</feature>
<dbReference type="GO" id="GO:0046872">
    <property type="term" value="F:metal ion binding"/>
    <property type="evidence" value="ECO:0007669"/>
    <property type="project" value="InterPro"/>
</dbReference>
<dbReference type="InterPro" id="IPR011761">
    <property type="entry name" value="ATP-grasp"/>
</dbReference>
<dbReference type="InterPro" id="IPR004218">
    <property type="entry name" value="GSHS_ATP-bd"/>
</dbReference>
<dbReference type="InterPro" id="IPR013815">
    <property type="entry name" value="ATP_grasp_subdomain_1"/>
</dbReference>
<dbReference type="AlphaFoldDB" id="A0A6S6UJ44"/>
<dbReference type="Pfam" id="PF02955">
    <property type="entry name" value="GSH-S_ATP"/>
    <property type="match status" value="1"/>
</dbReference>
<dbReference type="PROSITE" id="PS50975">
    <property type="entry name" value="ATP_GRASP"/>
    <property type="match status" value="1"/>
</dbReference>
<proteinExistence type="predicted"/>
<accession>A0A6S6UJ44</accession>
<dbReference type="GO" id="GO:0004363">
    <property type="term" value="F:glutathione synthase activity"/>
    <property type="evidence" value="ECO:0007669"/>
    <property type="project" value="UniProtKB-EC"/>
</dbReference>
<dbReference type="PANTHER" id="PTHR21621:SF4">
    <property type="entry name" value="GLUTATHIONE SYNTHETASE"/>
    <property type="match status" value="1"/>
</dbReference>
<dbReference type="PANTHER" id="PTHR21621">
    <property type="entry name" value="RIBOSOMAL PROTEIN S6 MODIFICATION PROTEIN"/>
    <property type="match status" value="1"/>
</dbReference>
<organism evidence="3">
    <name type="scientific">uncultured Aureispira sp</name>
    <dbReference type="NCBI Taxonomy" id="1331704"/>
    <lineage>
        <taxon>Bacteria</taxon>
        <taxon>Pseudomonadati</taxon>
        <taxon>Bacteroidota</taxon>
        <taxon>Saprospiria</taxon>
        <taxon>Saprospirales</taxon>
        <taxon>Saprospiraceae</taxon>
        <taxon>Aureispira</taxon>
        <taxon>environmental samples</taxon>
    </lineage>
</organism>
<keyword evidence="1" id="KW-0067">ATP-binding</keyword>
<keyword evidence="3" id="KW-0436">Ligase</keyword>
<keyword evidence="1" id="KW-0547">Nucleotide-binding</keyword>